<keyword evidence="3 13" id="KW-0808">Transferase</keyword>
<dbReference type="GO" id="GO:0016743">
    <property type="term" value="F:carboxyl- or carbamoyltransferase activity"/>
    <property type="evidence" value="ECO:0007669"/>
    <property type="project" value="UniProtKB-UniRule"/>
</dbReference>
<organism evidence="15 16">
    <name type="scientific">Jeotgalibacillus campisalis</name>
    <dbReference type="NCBI Taxonomy" id="220754"/>
    <lineage>
        <taxon>Bacteria</taxon>
        <taxon>Bacillati</taxon>
        <taxon>Bacillota</taxon>
        <taxon>Bacilli</taxon>
        <taxon>Bacillales</taxon>
        <taxon>Caryophanaceae</taxon>
        <taxon>Jeotgalibacillus</taxon>
    </lineage>
</organism>
<evidence type="ECO:0000256" key="8">
    <source>
        <dbReference type="ARBA" id="ARBA00022833"/>
    </source>
</evidence>
<keyword evidence="8 13" id="KW-0862">Zinc</keyword>
<comment type="cofactor">
    <cofactor evidence="13">
        <name>Zn(2+)</name>
        <dbReference type="ChEBI" id="CHEBI:29105"/>
    </cofactor>
    <text evidence="13">Binds 1 zinc ion per subunit.</text>
</comment>
<dbReference type="PROSITE" id="PS50980">
    <property type="entry name" value="COA_CT_NTER"/>
    <property type="match status" value="1"/>
</dbReference>
<dbReference type="PANTHER" id="PTHR42995:SF5">
    <property type="entry name" value="ACETYL-COENZYME A CARBOXYLASE CARBOXYL TRANSFERASE SUBUNIT BETA, CHLOROPLASTIC"/>
    <property type="match status" value="1"/>
</dbReference>
<comment type="function">
    <text evidence="12 13">Component of the acetyl coenzyme A carboxylase (ACC) complex. Biotin carboxylase (BC) catalyzes the carboxylation of biotin on its carrier protein (BCCP) and then the CO(2) group is transferred by the transcarboxylase to acetyl-CoA to form malonyl-CoA.</text>
</comment>
<feature type="binding site" evidence="13">
    <location>
        <position position="40"/>
    </location>
    <ligand>
        <name>Zn(2+)</name>
        <dbReference type="ChEBI" id="CHEBI:29105"/>
    </ligand>
</feature>
<name>A0A0C2R7T5_9BACL</name>
<evidence type="ECO:0000256" key="2">
    <source>
        <dbReference type="ARBA" id="ARBA00022516"/>
    </source>
</evidence>
<dbReference type="PRINTS" id="PR01070">
    <property type="entry name" value="ACCCTRFRASEB"/>
</dbReference>
<dbReference type="Pfam" id="PF17848">
    <property type="entry name" value="Zn_ribbon_ACC"/>
    <property type="match status" value="1"/>
</dbReference>
<dbReference type="GO" id="GO:0006633">
    <property type="term" value="P:fatty acid biosynthetic process"/>
    <property type="evidence" value="ECO:0007669"/>
    <property type="project" value="UniProtKB-KW"/>
</dbReference>
<dbReference type="InterPro" id="IPR034733">
    <property type="entry name" value="AcCoA_carboxyl_beta"/>
</dbReference>
<dbReference type="Gene3D" id="3.90.226.10">
    <property type="entry name" value="2-enoyl-CoA Hydratase, Chain A, domain 1"/>
    <property type="match status" value="1"/>
</dbReference>
<evidence type="ECO:0000256" key="3">
    <source>
        <dbReference type="ARBA" id="ARBA00022679"/>
    </source>
</evidence>
<keyword evidence="9 13" id="KW-0067">ATP-binding</keyword>
<keyword evidence="10 13" id="KW-0443">Lipid metabolism</keyword>
<keyword evidence="16" id="KW-1185">Reference proteome</keyword>
<dbReference type="EC" id="2.1.3.15" evidence="13"/>
<feature type="zinc finger region" description="C4-type" evidence="13">
    <location>
        <begin position="37"/>
        <end position="59"/>
    </location>
</feature>
<dbReference type="GO" id="GO:0008270">
    <property type="term" value="F:zinc ion binding"/>
    <property type="evidence" value="ECO:0007669"/>
    <property type="project" value="UniProtKB-UniRule"/>
</dbReference>
<dbReference type="RefSeq" id="WP_041060056.1">
    <property type="nucleotide sequence ID" value="NZ_JXRR01000017.1"/>
</dbReference>
<evidence type="ECO:0000259" key="14">
    <source>
        <dbReference type="PROSITE" id="PS50980"/>
    </source>
</evidence>
<comment type="subunit">
    <text evidence="13">Acetyl-CoA carboxylase is a heterohexamer composed of biotin carboxyl carrier protein (AccB), biotin carboxylase (AccC) and two subunits each of ACCase subunit alpha (AccA) and ACCase subunit beta (AccD).</text>
</comment>
<proteinExistence type="inferred from homology"/>
<comment type="caution">
    <text evidence="15">The sequence shown here is derived from an EMBL/GenBank/DDBJ whole genome shotgun (WGS) entry which is preliminary data.</text>
</comment>
<dbReference type="GO" id="GO:0005524">
    <property type="term" value="F:ATP binding"/>
    <property type="evidence" value="ECO:0007669"/>
    <property type="project" value="UniProtKB-KW"/>
</dbReference>
<dbReference type="AlphaFoldDB" id="A0A0C2R7T5"/>
<dbReference type="UniPathway" id="UPA00655">
    <property type="reaction ID" value="UER00711"/>
</dbReference>
<reference evidence="15 16" key="1">
    <citation type="submission" date="2015-01" db="EMBL/GenBank/DDBJ databases">
        <title>Jeotgalibacillus campisalis genome sequencing.</title>
        <authorList>
            <person name="Goh K.M."/>
            <person name="Chan K.-G."/>
            <person name="Yaakop A.S."/>
            <person name="Ee R."/>
            <person name="Gan H.M."/>
            <person name="Chan C.S."/>
        </authorList>
    </citation>
    <scope>NUCLEOTIDE SEQUENCE [LARGE SCALE GENOMIC DNA]</scope>
    <source>
        <strain evidence="15 16">SF-57</strain>
    </source>
</reference>
<comment type="subcellular location">
    <subcellularLocation>
        <location evidence="1 13">Cytoplasm</location>
    </subcellularLocation>
</comment>
<feature type="binding site" evidence="13">
    <location>
        <position position="56"/>
    </location>
    <ligand>
        <name>Zn(2+)</name>
        <dbReference type="ChEBI" id="CHEBI:29105"/>
    </ligand>
</feature>
<evidence type="ECO:0000256" key="12">
    <source>
        <dbReference type="ARBA" id="ARBA00025280"/>
    </source>
</evidence>
<dbReference type="GO" id="GO:2001295">
    <property type="term" value="P:malonyl-CoA biosynthetic process"/>
    <property type="evidence" value="ECO:0007669"/>
    <property type="project" value="UniProtKB-UniRule"/>
</dbReference>
<evidence type="ECO:0000256" key="4">
    <source>
        <dbReference type="ARBA" id="ARBA00022723"/>
    </source>
</evidence>
<evidence type="ECO:0000256" key="11">
    <source>
        <dbReference type="ARBA" id="ARBA00023160"/>
    </source>
</evidence>
<evidence type="ECO:0000256" key="6">
    <source>
        <dbReference type="ARBA" id="ARBA00022771"/>
    </source>
</evidence>
<keyword evidence="4 13" id="KW-0479">Metal-binding</keyword>
<dbReference type="InterPro" id="IPR000438">
    <property type="entry name" value="Acetyl_CoA_COase_Trfase_b_su"/>
</dbReference>
<evidence type="ECO:0000256" key="13">
    <source>
        <dbReference type="HAMAP-Rule" id="MF_01395"/>
    </source>
</evidence>
<dbReference type="GO" id="GO:0009317">
    <property type="term" value="C:acetyl-CoA carboxylase complex"/>
    <property type="evidence" value="ECO:0007669"/>
    <property type="project" value="InterPro"/>
</dbReference>
<dbReference type="InterPro" id="IPR029045">
    <property type="entry name" value="ClpP/crotonase-like_dom_sf"/>
</dbReference>
<dbReference type="NCBIfam" id="TIGR00515">
    <property type="entry name" value="accD"/>
    <property type="match status" value="1"/>
</dbReference>
<evidence type="ECO:0000313" key="16">
    <source>
        <dbReference type="Proteomes" id="UP000031972"/>
    </source>
</evidence>
<feature type="domain" description="CoA carboxyltransferase N-terminal" evidence="14">
    <location>
        <begin position="33"/>
        <end position="291"/>
    </location>
</feature>
<dbReference type="GO" id="GO:0003989">
    <property type="term" value="F:acetyl-CoA carboxylase activity"/>
    <property type="evidence" value="ECO:0007669"/>
    <property type="project" value="InterPro"/>
</dbReference>
<evidence type="ECO:0000256" key="7">
    <source>
        <dbReference type="ARBA" id="ARBA00022832"/>
    </source>
</evidence>
<dbReference type="HAMAP" id="MF_01395">
    <property type="entry name" value="AcetylCoA_CT_beta"/>
    <property type="match status" value="1"/>
</dbReference>
<evidence type="ECO:0000256" key="5">
    <source>
        <dbReference type="ARBA" id="ARBA00022741"/>
    </source>
</evidence>
<evidence type="ECO:0000256" key="9">
    <source>
        <dbReference type="ARBA" id="ARBA00022840"/>
    </source>
</evidence>
<keyword evidence="5 13" id="KW-0547">Nucleotide-binding</keyword>
<feature type="binding site" evidence="13">
    <location>
        <position position="37"/>
    </location>
    <ligand>
        <name>Zn(2+)</name>
        <dbReference type="ChEBI" id="CHEBI:29105"/>
    </ligand>
</feature>
<dbReference type="PANTHER" id="PTHR42995">
    <property type="entry name" value="ACETYL-COENZYME A CARBOXYLASE CARBOXYL TRANSFERASE SUBUNIT BETA, CHLOROPLASTIC"/>
    <property type="match status" value="1"/>
</dbReference>
<dbReference type="EMBL" id="JXRR01000017">
    <property type="protein sequence ID" value="KIL46310.1"/>
    <property type="molecule type" value="Genomic_DNA"/>
</dbReference>
<keyword evidence="7 13" id="KW-0276">Fatty acid metabolism</keyword>
<keyword evidence="6 13" id="KW-0863">Zinc-finger</keyword>
<dbReference type="PATRIC" id="fig|220754.4.peg.2997"/>
<dbReference type="InterPro" id="IPR011762">
    <property type="entry name" value="COA_CT_N"/>
</dbReference>
<sequence>MLKDIFTKSNKPKKKKYATIPSENAKHDVPEGIMTKCPKCKKIMYTKEVKKNAKVCLHCGYHHTMTAAERISSLIDADTFHEINEDMTSQNPLNFPDYMEKMEKDRTKTGLNEAVVTGSASINRHKVVLAIMDSNFRMGSMGSVVGEKISRAITLAEELSVPFIIFTASGGARMQEGVLSLMQMAKTSTALKKYSTSGGLIISVMTHPTTGGVSASFASLGDYNFAEPGALIGFAGRRIIEQTIREKLPEDFQTSEFLLEHGQLDAVVPRTELRETLTTVLAIHQQGGSAW</sequence>
<dbReference type="Proteomes" id="UP000031972">
    <property type="component" value="Unassembled WGS sequence"/>
</dbReference>
<keyword evidence="13" id="KW-0963">Cytoplasm</keyword>
<protein>
    <recommendedName>
        <fullName evidence="13">Acetyl-coenzyme A carboxylase carboxyl transferase subunit beta</fullName>
        <shortName evidence="13">ACCase subunit beta</shortName>
        <shortName evidence="13">Acetyl-CoA carboxylase carboxyltransferase subunit beta</shortName>
        <ecNumber evidence="13">2.1.3.15</ecNumber>
    </recommendedName>
</protein>
<evidence type="ECO:0000256" key="10">
    <source>
        <dbReference type="ARBA" id="ARBA00023098"/>
    </source>
</evidence>
<keyword evidence="15" id="KW-0436">Ligase</keyword>
<evidence type="ECO:0000313" key="15">
    <source>
        <dbReference type="EMBL" id="KIL46310.1"/>
    </source>
</evidence>
<comment type="pathway">
    <text evidence="13">Lipid metabolism; malonyl-CoA biosynthesis; malonyl-CoA from acetyl-CoA: step 1/1.</text>
</comment>
<keyword evidence="11 13" id="KW-0275">Fatty acid biosynthesis</keyword>
<dbReference type="OrthoDB" id="9772975at2"/>
<dbReference type="SUPFAM" id="SSF52096">
    <property type="entry name" value="ClpP/crotonase"/>
    <property type="match status" value="1"/>
</dbReference>
<dbReference type="InterPro" id="IPR041010">
    <property type="entry name" value="Znf-ACC"/>
</dbReference>
<evidence type="ECO:0000256" key="1">
    <source>
        <dbReference type="ARBA" id="ARBA00004496"/>
    </source>
</evidence>
<comment type="similarity">
    <text evidence="13">Belongs to the AccD/PCCB family.</text>
</comment>
<dbReference type="Pfam" id="PF01039">
    <property type="entry name" value="Carboxyl_trans"/>
    <property type="match status" value="1"/>
</dbReference>
<accession>A0A0C2R7T5</accession>
<gene>
    <name evidence="13" type="primary">accD</name>
    <name evidence="15" type="ORF">KR50_29850</name>
</gene>
<comment type="catalytic activity">
    <reaction evidence="13">
        <text>N(6)-carboxybiotinyl-L-lysyl-[protein] + acetyl-CoA = N(6)-biotinyl-L-lysyl-[protein] + malonyl-CoA</text>
        <dbReference type="Rhea" id="RHEA:54728"/>
        <dbReference type="Rhea" id="RHEA-COMP:10505"/>
        <dbReference type="Rhea" id="RHEA-COMP:10506"/>
        <dbReference type="ChEBI" id="CHEBI:57288"/>
        <dbReference type="ChEBI" id="CHEBI:57384"/>
        <dbReference type="ChEBI" id="CHEBI:83144"/>
        <dbReference type="ChEBI" id="CHEBI:83145"/>
        <dbReference type="EC" id="2.1.3.15"/>
    </reaction>
</comment>
<feature type="binding site" evidence="13">
    <location>
        <position position="59"/>
    </location>
    <ligand>
        <name>Zn(2+)</name>
        <dbReference type="ChEBI" id="CHEBI:29105"/>
    </ligand>
</feature>
<keyword evidence="2 13" id="KW-0444">Lipid biosynthesis</keyword>